<evidence type="ECO:0000313" key="3">
    <source>
        <dbReference type="Proteomes" id="UP000000393"/>
    </source>
</evidence>
<accession>D8KBC5</accession>
<name>D8KBC5_NITWC</name>
<dbReference type="RefSeq" id="WP_013221637.1">
    <property type="nucleotide sequence ID" value="NC_014315.1"/>
</dbReference>
<proteinExistence type="predicted"/>
<keyword evidence="1" id="KW-0732">Signal</keyword>
<dbReference type="AlphaFoldDB" id="D8KBC5"/>
<sequence>MNKKLFRNGSRVVLLFLIAALTNAAYAYGGSSSRAQSSSCKTVRISEENPAPKAIIPELSKFSFVASSDARESSIAVKIRGQEGELTITQQPNKSYLVKGHFPEPITEAQYVRIDILSESVQGCPSHHHYLVQVEPEGQSDEE</sequence>
<dbReference type="HOGENOM" id="CLU_1804159_0_0_6"/>
<feature type="signal peptide" evidence="1">
    <location>
        <begin position="1"/>
        <end position="27"/>
    </location>
</feature>
<dbReference type="Proteomes" id="UP000000393">
    <property type="component" value="Chromosome"/>
</dbReference>
<gene>
    <name evidence="2" type="ordered locus">Nwat_2814</name>
</gene>
<dbReference type="KEGG" id="nwa:Nwat_2814"/>
<organism evidence="2 3">
    <name type="scientific">Nitrosococcus watsoni (strain C-113)</name>
    <dbReference type="NCBI Taxonomy" id="105559"/>
    <lineage>
        <taxon>Bacteria</taxon>
        <taxon>Pseudomonadati</taxon>
        <taxon>Pseudomonadota</taxon>
        <taxon>Gammaproteobacteria</taxon>
        <taxon>Chromatiales</taxon>
        <taxon>Chromatiaceae</taxon>
        <taxon>Nitrosococcus</taxon>
    </lineage>
</organism>
<reference evidence="2 3" key="1">
    <citation type="submission" date="2010-06" db="EMBL/GenBank/DDBJ databases">
        <title>Complete sequence of chromosome of Nitrosococcus watsoni C-113.</title>
        <authorList>
            <consortium name="US DOE Joint Genome Institute"/>
            <person name="Lucas S."/>
            <person name="Copeland A."/>
            <person name="Lapidus A."/>
            <person name="Cheng J.-F."/>
            <person name="Bruce D."/>
            <person name="Goodwin L."/>
            <person name="Pitluck S."/>
            <person name="Malfatti S.A."/>
            <person name="Chain P.S.G."/>
            <person name="Land M."/>
            <person name="Hauser L."/>
            <person name="Kyrpides N."/>
            <person name="Ivanova N."/>
            <person name="Cambell M.A."/>
            <person name="Heidelberg J.F."/>
            <person name="Klotz M.G."/>
            <person name="Woyke T."/>
        </authorList>
    </citation>
    <scope>NUCLEOTIDE SEQUENCE [LARGE SCALE GENOMIC DNA]</scope>
    <source>
        <strain evidence="2 3">C-113</strain>
    </source>
</reference>
<evidence type="ECO:0000313" key="2">
    <source>
        <dbReference type="EMBL" id="ADJ29572.1"/>
    </source>
</evidence>
<dbReference type="STRING" id="105559.Nwat_2814"/>
<feature type="chain" id="PRO_5003116700" evidence="1">
    <location>
        <begin position="28"/>
        <end position="143"/>
    </location>
</feature>
<evidence type="ECO:0000256" key="1">
    <source>
        <dbReference type="SAM" id="SignalP"/>
    </source>
</evidence>
<dbReference type="EMBL" id="CP002086">
    <property type="protein sequence ID" value="ADJ29572.1"/>
    <property type="molecule type" value="Genomic_DNA"/>
</dbReference>
<dbReference type="eggNOG" id="ENOG502ZQUX">
    <property type="taxonomic scope" value="Bacteria"/>
</dbReference>
<protein>
    <submittedName>
        <fullName evidence="2">Uncharacterized protein</fullName>
    </submittedName>
</protein>
<keyword evidence="3" id="KW-1185">Reference proteome</keyword>